<dbReference type="Proteomes" id="UP001524499">
    <property type="component" value="Unassembled WGS sequence"/>
</dbReference>
<dbReference type="EMBL" id="JANIBJ010000005">
    <property type="protein sequence ID" value="MCQ8103228.1"/>
    <property type="molecule type" value="Genomic_DNA"/>
</dbReference>
<comment type="caution">
    <text evidence="1">The sequence shown here is derived from an EMBL/GenBank/DDBJ whole genome shotgun (WGS) entry which is preliminary data.</text>
</comment>
<dbReference type="RefSeq" id="WP_256600912.1">
    <property type="nucleotide sequence ID" value="NZ_JANIBJ010000005.1"/>
</dbReference>
<keyword evidence="2" id="KW-1185">Reference proteome</keyword>
<accession>A0ABT1TCN6</accession>
<name>A0ABT1TCN6_9GAMM</name>
<protein>
    <submittedName>
        <fullName evidence="1">Uncharacterized protein</fullName>
    </submittedName>
</protein>
<proteinExistence type="predicted"/>
<sequence length="65" mass="7506">MIEYVKKPDIANIVSRLRKQAGAELTERQEGSITGHNMRWAYVGRHLHGSEELLRVVHININLKQ</sequence>
<reference evidence="1 2" key="1">
    <citation type="submission" date="2022-07" db="EMBL/GenBank/DDBJ databases">
        <title>Methylomonas rivi sp. nov., Methylomonas rosea sp. nov., Methylomonas aureus sp. nov. and Methylomonas subterranea sp. nov., four novel methanotrophs isolated from a freshwater creek and the deep terrestrial subsurface.</title>
        <authorList>
            <person name="Abin C."/>
            <person name="Sankaranarayanan K."/>
            <person name="Garner C."/>
            <person name="Sindelar R."/>
            <person name="Kotary K."/>
            <person name="Garner R."/>
            <person name="Barclay S."/>
            <person name="Lawson P."/>
            <person name="Krumholz L."/>
        </authorList>
    </citation>
    <scope>NUCLEOTIDE SEQUENCE [LARGE SCALE GENOMIC DNA]</scope>
    <source>
        <strain evidence="1 2">SURF-2</strain>
    </source>
</reference>
<evidence type="ECO:0000313" key="2">
    <source>
        <dbReference type="Proteomes" id="UP001524499"/>
    </source>
</evidence>
<organism evidence="1 2">
    <name type="scientific">Methylomonas subterranea</name>
    <dbReference type="NCBI Taxonomy" id="2952225"/>
    <lineage>
        <taxon>Bacteria</taxon>
        <taxon>Pseudomonadati</taxon>
        <taxon>Pseudomonadota</taxon>
        <taxon>Gammaproteobacteria</taxon>
        <taxon>Methylococcales</taxon>
        <taxon>Methylococcaceae</taxon>
        <taxon>Methylomonas</taxon>
    </lineage>
</organism>
<evidence type="ECO:0000313" key="1">
    <source>
        <dbReference type="EMBL" id="MCQ8103228.1"/>
    </source>
</evidence>
<gene>
    <name evidence="1" type="ORF">NP590_03840</name>
</gene>